<dbReference type="SUPFAM" id="SSF47798">
    <property type="entry name" value="Barrier-to-autointegration factor, BAF"/>
    <property type="match status" value="1"/>
</dbReference>
<reference evidence="1 2" key="1">
    <citation type="journal article" date="2018" name="Sci. Rep.">
        <title>Genomic signatures of local adaptation to the degree of environmental predictability in rotifers.</title>
        <authorList>
            <person name="Franch-Gras L."/>
            <person name="Hahn C."/>
            <person name="Garcia-Roger E.M."/>
            <person name="Carmona M.J."/>
            <person name="Serra M."/>
            <person name="Gomez A."/>
        </authorList>
    </citation>
    <scope>NUCLEOTIDE SEQUENCE [LARGE SCALE GENOMIC DNA]</scope>
    <source>
        <strain evidence="1">HYR1</strain>
    </source>
</reference>
<accession>A0A3M7PQL4</accession>
<comment type="caution">
    <text evidence="1">The sequence shown here is derived from an EMBL/GenBank/DDBJ whole genome shotgun (WGS) entry which is preliminary data.</text>
</comment>
<proteinExistence type="predicted"/>
<dbReference type="EMBL" id="REGN01009324">
    <property type="protein sequence ID" value="RNA01437.1"/>
    <property type="molecule type" value="Genomic_DNA"/>
</dbReference>
<organism evidence="1 2">
    <name type="scientific">Brachionus plicatilis</name>
    <name type="common">Marine rotifer</name>
    <name type="synonym">Brachionus muelleri</name>
    <dbReference type="NCBI Taxonomy" id="10195"/>
    <lineage>
        <taxon>Eukaryota</taxon>
        <taxon>Metazoa</taxon>
        <taxon>Spiralia</taxon>
        <taxon>Gnathifera</taxon>
        <taxon>Rotifera</taxon>
        <taxon>Eurotatoria</taxon>
        <taxon>Monogononta</taxon>
        <taxon>Pseudotrocha</taxon>
        <taxon>Ploima</taxon>
        <taxon>Brachionidae</taxon>
        <taxon>Brachionus</taxon>
    </lineage>
</organism>
<dbReference type="AlphaFoldDB" id="A0A3M7PQL4"/>
<protein>
    <submittedName>
        <fullName evidence="1">Barrier-to-autointegration factor</fullName>
    </submittedName>
</protein>
<dbReference type="InterPro" id="IPR036617">
    <property type="entry name" value="BAF_sf"/>
</dbReference>
<keyword evidence="2" id="KW-1185">Reference proteome</keyword>
<dbReference type="Proteomes" id="UP000276133">
    <property type="component" value="Unassembled WGS sequence"/>
</dbReference>
<sequence length="71" mass="8528">MKKLIEISRKNTLLIPGIGKKIYREFCLKGYEKTFVLLGQFLIMKKDRKEFINWLIEFGMNKKNVRKCCEI</sequence>
<evidence type="ECO:0000313" key="2">
    <source>
        <dbReference type="Proteomes" id="UP000276133"/>
    </source>
</evidence>
<dbReference type="Gene3D" id="1.10.150.40">
    <property type="entry name" value="Barrier-to-autointegration factor, BAF"/>
    <property type="match status" value="1"/>
</dbReference>
<dbReference type="OrthoDB" id="9997163at2759"/>
<dbReference type="InterPro" id="IPR004122">
    <property type="entry name" value="BAF_prot"/>
</dbReference>
<feature type="non-terminal residue" evidence="1">
    <location>
        <position position="71"/>
    </location>
</feature>
<dbReference type="GO" id="GO:0003677">
    <property type="term" value="F:DNA binding"/>
    <property type="evidence" value="ECO:0007669"/>
    <property type="project" value="InterPro"/>
</dbReference>
<evidence type="ECO:0000313" key="1">
    <source>
        <dbReference type="EMBL" id="RNA01437.1"/>
    </source>
</evidence>
<gene>
    <name evidence="1" type="ORF">BpHYR1_040414</name>
</gene>
<name>A0A3M7PQL4_BRAPC</name>
<dbReference type="Pfam" id="PF02961">
    <property type="entry name" value="SAM_BAF"/>
    <property type="match status" value="1"/>
</dbReference>